<protein>
    <recommendedName>
        <fullName evidence="5">Transmembrane protein</fullName>
    </recommendedName>
</protein>
<keyword evidence="1" id="KW-1133">Transmembrane helix</keyword>
<dbReference type="AlphaFoldDB" id="V6LMY9"/>
<evidence type="ECO:0000313" key="3">
    <source>
        <dbReference type="EMBL" id="KAH0574810.1"/>
    </source>
</evidence>
<organism evidence="2">
    <name type="scientific">Spironucleus salmonicida</name>
    <dbReference type="NCBI Taxonomy" id="348837"/>
    <lineage>
        <taxon>Eukaryota</taxon>
        <taxon>Metamonada</taxon>
        <taxon>Diplomonadida</taxon>
        <taxon>Hexamitidae</taxon>
        <taxon>Hexamitinae</taxon>
        <taxon>Spironucleus</taxon>
    </lineage>
</organism>
<evidence type="ECO:0008006" key="5">
    <source>
        <dbReference type="Google" id="ProtNLM"/>
    </source>
</evidence>
<dbReference type="VEuPathDB" id="GiardiaDB:SS50377_22425"/>
<name>V6LMY9_9EUKA</name>
<evidence type="ECO:0000313" key="2">
    <source>
        <dbReference type="EMBL" id="EST42084.1"/>
    </source>
</evidence>
<accession>V6LMY9</accession>
<keyword evidence="1" id="KW-0812">Transmembrane</keyword>
<dbReference type="EMBL" id="AUWU02000003">
    <property type="protein sequence ID" value="KAH0574810.1"/>
    <property type="molecule type" value="Genomic_DNA"/>
</dbReference>
<proteinExistence type="predicted"/>
<dbReference type="Proteomes" id="UP000018208">
    <property type="component" value="Unassembled WGS sequence"/>
</dbReference>
<keyword evidence="1" id="KW-0472">Membrane</keyword>
<evidence type="ECO:0000313" key="4">
    <source>
        <dbReference type="Proteomes" id="UP000018208"/>
    </source>
</evidence>
<keyword evidence="4" id="KW-1185">Reference proteome</keyword>
<reference evidence="2 3" key="1">
    <citation type="journal article" date="2014" name="PLoS Genet.">
        <title>The Genome of Spironucleus salmonicida Highlights a Fish Pathogen Adapted to Fluctuating Environments.</title>
        <authorList>
            <person name="Xu F."/>
            <person name="Jerlstrom-Hultqvist J."/>
            <person name="Einarsson E."/>
            <person name="Astvaldsson A."/>
            <person name="Svard S.G."/>
            <person name="Andersson J.O."/>
        </authorList>
    </citation>
    <scope>NUCLEOTIDE SEQUENCE</scope>
    <source>
        <strain evidence="3">ATCC 50377</strain>
    </source>
</reference>
<sequence>MLTPLILLVTSGQSIQQFEVSNNIEFSNQNQQLTNISVSLLSNTIGQQPLTFKEVAQQISQNNLLNRISCHSFQYQTALIGRNLKDVSPFFSSGVTDQEIVQNANFQNIDYVQIPGKVIFSQQNFKTQNDLSFICQLGNCDDFDKTDDYYNHVLKFYLKMRSLKKPYLLVIQSGGENLFNQIEAIKILNFLLNESLTTELNIISLGDTDFGGLNISHTIQFDNEINQNLSYKESNIIRQNRFNQLNIRQVMNRTIFMPSILFTKGPYFNNKQYMHVSQLSEVPKLVEQALIFQDNKITGQEKLNILSFGALVSYFSLIIVSAIILCVKQLCSKY</sequence>
<evidence type="ECO:0000256" key="1">
    <source>
        <dbReference type="SAM" id="Phobius"/>
    </source>
</evidence>
<reference evidence="3" key="2">
    <citation type="submission" date="2020-12" db="EMBL/GenBank/DDBJ databases">
        <title>New Spironucleus salmonicida genome in near-complete chromosomes.</title>
        <authorList>
            <person name="Xu F."/>
            <person name="Kurt Z."/>
            <person name="Jimenez-Gonzalez A."/>
            <person name="Astvaldsson A."/>
            <person name="Andersson J.O."/>
            <person name="Svard S.G."/>
        </authorList>
    </citation>
    <scope>NUCLEOTIDE SEQUENCE</scope>
    <source>
        <strain evidence="3">ATCC 50377</strain>
    </source>
</reference>
<dbReference type="EMBL" id="KI546166">
    <property type="protein sequence ID" value="EST42084.1"/>
    <property type="molecule type" value="Genomic_DNA"/>
</dbReference>
<feature type="transmembrane region" description="Helical" evidence="1">
    <location>
        <begin position="305"/>
        <end position="327"/>
    </location>
</feature>
<gene>
    <name evidence="2" type="ORF">SS50377_18391</name>
    <name evidence="3" type="ORF">SS50377_22425</name>
</gene>